<organism evidence="2 3">
    <name type="scientific">Tepidicaulis marinus</name>
    <dbReference type="NCBI Taxonomy" id="1333998"/>
    <lineage>
        <taxon>Bacteria</taxon>
        <taxon>Pseudomonadati</taxon>
        <taxon>Pseudomonadota</taxon>
        <taxon>Alphaproteobacteria</taxon>
        <taxon>Hyphomicrobiales</taxon>
        <taxon>Parvibaculaceae</taxon>
        <taxon>Tepidicaulis</taxon>
    </lineage>
</organism>
<dbReference type="STRING" id="1333998.M2A_1631"/>
<dbReference type="InterPro" id="IPR003609">
    <property type="entry name" value="Pan_app"/>
</dbReference>
<reference evidence="2 3" key="1">
    <citation type="submission" date="2014-07" db="EMBL/GenBank/DDBJ databases">
        <title>Tepidicaulis marinum gen. nov., sp. nov., a novel marine bacterium denitrifying nitrate to nitrous oxide strictly under microaerobic conditions.</title>
        <authorList>
            <person name="Takeuchi M."/>
            <person name="Yamagishi T."/>
            <person name="Kamagata Y."/>
            <person name="Oshima K."/>
            <person name="Hattori M."/>
            <person name="Katayama T."/>
            <person name="Hanada S."/>
            <person name="Tamaki H."/>
            <person name="Marumo K."/>
            <person name="Maeda H."/>
            <person name="Nedachi M."/>
            <person name="Iwasaki W."/>
            <person name="Suwa Y."/>
            <person name="Sakata S."/>
        </authorList>
    </citation>
    <scope>NUCLEOTIDE SEQUENCE [LARGE SCALE GENOMIC DNA]</scope>
    <source>
        <strain evidence="2 3">MA2</strain>
    </source>
</reference>
<dbReference type="RefSeq" id="WP_052379311.1">
    <property type="nucleotide sequence ID" value="NZ_BBIO01000007.1"/>
</dbReference>
<feature type="domain" description="Apple" evidence="1">
    <location>
        <begin position="44"/>
        <end position="94"/>
    </location>
</feature>
<dbReference type="Pfam" id="PF14295">
    <property type="entry name" value="PAN_4"/>
    <property type="match status" value="1"/>
</dbReference>
<protein>
    <submittedName>
        <fullName evidence="2">Apple domain-containing protein</fullName>
    </submittedName>
</protein>
<dbReference type="EMBL" id="BBIO01000007">
    <property type="protein sequence ID" value="GAK45132.1"/>
    <property type="molecule type" value="Genomic_DNA"/>
</dbReference>
<proteinExistence type="predicted"/>
<evidence type="ECO:0000259" key="1">
    <source>
        <dbReference type="Pfam" id="PF14295"/>
    </source>
</evidence>
<evidence type="ECO:0000313" key="3">
    <source>
        <dbReference type="Proteomes" id="UP000028702"/>
    </source>
</evidence>
<name>A0A081BAR4_9HYPH</name>
<evidence type="ECO:0000313" key="2">
    <source>
        <dbReference type="EMBL" id="GAK45132.1"/>
    </source>
</evidence>
<dbReference type="Gene3D" id="3.50.4.10">
    <property type="entry name" value="Hepatocyte Growth Factor"/>
    <property type="match status" value="1"/>
</dbReference>
<keyword evidence="3" id="KW-1185">Reference proteome</keyword>
<comment type="caution">
    <text evidence="2">The sequence shown here is derived from an EMBL/GenBank/DDBJ whole genome shotgun (WGS) entry which is preliminary data.</text>
</comment>
<gene>
    <name evidence="2" type="ORF">M2A_1631</name>
</gene>
<sequence length="122" mass="13486">MTDHIYMRRTFFGVTATILAITALMAVPLMTRPLEAKVFMEQNTDRPGADYRVFELKSAAPAHCMRACEEDGKCQAWTYVKPGHGNAPAMCKLKVTVPFRAESPCCVSGVTVGTSDPVRPYR</sequence>
<dbReference type="Proteomes" id="UP000028702">
    <property type="component" value="Unassembled WGS sequence"/>
</dbReference>
<dbReference type="eggNOG" id="COG3591">
    <property type="taxonomic scope" value="Bacteria"/>
</dbReference>
<accession>A0A081BAR4</accession>
<dbReference type="AlphaFoldDB" id="A0A081BAR4"/>